<dbReference type="EMBL" id="CP053015">
    <property type="protein sequence ID" value="QJQ32550.1"/>
    <property type="molecule type" value="Genomic_DNA"/>
</dbReference>
<reference evidence="1 2" key="1">
    <citation type="submission" date="2020-01" db="EMBL/GenBank/DDBJ databases">
        <title>Sphingomonas sp. strain CSW-10.</title>
        <authorList>
            <person name="Chen W.-M."/>
        </authorList>
    </citation>
    <scope>NUCLEOTIDE SEQUENCE [LARGE SCALE GENOMIC DNA]</scope>
    <source>
        <strain evidence="1 2">CSW-10</strain>
    </source>
</reference>
<keyword evidence="2" id="KW-1185">Reference proteome</keyword>
<proteinExistence type="predicted"/>
<protein>
    <submittedName>
        <fullName evidence="1">DUF11 domain-containing protein</fullName>
    </submittedName>
</protein>
<dbReference type="KEGG" id="slan:GV829_08890"/>
<gene>
    <name evidence="1" type="ORF">GV829_08890</name>
</gene>
<dbReference type="RefSeq" id="WP_169945920.1">
    <property type="nucleotide sequence ID" value="NZ_CP053015.1"/>
</dbReference>
<dbReference type="Gene3D" id="2.60.40.2030">
    <property type="match status" value="1"/>
</dbReference>
<evidence type="ECO:0000313" key="2">
    <source>
        <dbReference type="Proteomes" id="UP000503018"/>
    </source>
</evidence>
<name>A0A6M4AW17_9SPHN</name>
<dbReference type="AlphaFoldDB" id="A0A6M4AW17"/>
<dbReference type="SUPFAM" id="SSF141072">
    <property type="entry name" value="CalX-like"/>
    <property type="match status" value="1"/>
</dbReference>
<evidence type="ECO:0000313" key="1">
    <source>
        <dbReference type="EMBL" id="QJQ32550.1"/>
    </source>
</evidence>
<dbReference type="Proteomes" id="UP000503018">
    <property type="component" value="Chromosome"/>
</dbReference>
<accession>A0A6M4AW17</accession>
<organism evidence="1 2">
    <name type="scientific">Sphingomonas lacunae</name>
    <dbReference type="NCBI Taxonomy" id="2698828"/>
    <lineage>
        <taxon>Bacteria</taxon>
        <taxon>Pseudomonadati</taxon>
        <taxon>Pseudomonadota</taxon>
        <taxon>Alphaproteobacteria</taxon>
        <taxon>Sphingomonadales</taxon>
        <taxon>Sphingomonadaceae</taxon>
        <taxon>Sphingomonas</taxon>
    </lineage>
</organism>
<dbReference type="InterPro" id="IPR038081">
    <property type="entry name" value="CalX-like_sf"/>
</dbReference>
<sequence length="533" mass="54294">MALLAFGSVPANAQMRSLENPSFELNDPAGPGAPNYEILPDTSVPGWATTTGEIELWDTNFSGVPAYAGNVFAEMNANVNGTFYQNICLINGEPISWTFAHRARSGGAATQTAVFRVATSTGTVIQTLATQNSTTANQVWNVNTGTATYTGPSGMQRVQFTTTNTGSYGNFLDGIQLGLRPFVQLSTGSGTGLESVPLANIATLLVTGSTTSAINVNVTITGGTAVRGTDYTTPGGGASFTVTVPAGTYYNSAIPLGITITNDTAVEGSETITYSVGTGTGYTLGHTTNCGATVQSTGTYTITDDDARVTLRKQWVNAIVGDDASLTVSRGATAIETFASDAGTAGQLDTDPTATPVVIGETVTLAETLLGTNAGRYFGAVACSGTADSNLADGLTIGAGETAIICTWTNTRIPPLTFAKTSSVVSDPLGNAVPMAIPGARMRYCLLVTNPGTLAVSNVFANDAVPATLNYIAGTMRSGTSCAGATTVEDDDAAGTDESDPFGLSISGLTITGSALTLGAGASFAMLFDAVVN</sequence>